<keyword evidence="1" id="KW-1133">Transmembrane helix</keyword>
<reference evidence="2" key="1">
    <citation type="submission" date="2022-01" db="EMBL/GenBank/DDBJ databases">
        <title>VMRC isolate genome collection.</title>
        <authorList>
            <person name="France M."/>
            <person name="Rutt L."/>
            <person name="Humphrys M."/>
            <person name="Ravel J."/>
        </authorList>
    </citation>
    <scope>NUCLEOTIDE SEQUENCE</scope>
    <source>
        <strain evidence="2">C0127B5</strain>
    </source>
</reference>
<sequence>MKLFQAWKKKQAVTYQTLLNMILKHWNKQITADGAFRVWCITVTLLAVISILCVVFLVQNPDLPWDHNL</sequence>
<comment type="caution">
    <text evidence="2">The sequence shown here is derived from an EMBL/GenBank/DDBJ whole genome shotgun (WGS) entry which is preliminary data.</text>
</comment>
<accession>A0AAP3M418</accession>
<name>A0AAP3M418_9LACO</name>
<dbReference type="EMBL" id="JAKHLF010000002">
    <property type="protein sequence ID" value="MCZ3844328.1"/>
    <property type="molecule type" value="Genomic_DNA"/>
</dbReference>
<evidence type="ECO:0000313" key="2">
    <source>
        <dbReference type="EMBL" id="MCZ3844328.1"/>
    </source>
</evidence>
<dbReference type="Proteomes" id="UP001213015">
    <property type="component" value="Unassembled WGS sequence"/>
</dbReference>
<protein>
    <submittedName>
        <fullName evidence="2">Uncharacterized protein</fullName>
    </submittedName>
</protein>
<evidence type="ECO:0000256" key="1">
    <source>
        <dbReference type="SAM" id="Phobius"/>
    </source>
</evidence>
<gene>
    <name evidence="2" type="ORF">L2422_02150</name>
</gene>
<dbReference type="AlphaFoldDB" id="A0AAP3M418"/>
<keyword evidence="1" id="KW-0472">Membrane</keyword>
<proteinExistence type="predicted"/>
<keyword evidence="1" id="KW-0812">Transmembrane</keyword>
<evidence type="ECO:0000313" key="3">
    <source>
        <dbReference type="Proteomes" id="UP001213015"/>
    </source>
</evidence>
<dbReference type="RefSeq" id="WP_015995116.1">
    <property type="nucleotide sequence ID" value="NZ_JAAVSE010000001.1"/>
</dbReference>
<organism evidence="2 3">
    <name type="scientific">Lactobacillus mulieris</name>
    <dbReference type="NCBI Taxonomy" id="2508708"/>
    <lineage>
        <taxon>Bacteria</taxon>
        <taxon>Bacillati</taxon>
        <taxon>Bacillota</taxon>
        <taxon>Bacilli</taxon>
        <taxon>Lactobacillales</taxon>
        <taxon>Lactobacillaceae</taxon>
        <taxon>Lactobacillus</taxon>
    </lineage>
</organism>
<feature type="transmembrane region" description="Helical" evidence="1">
    <location>
        <begin position="38"/>
        <end position="59"/>
    </location>
</feature>